<name>A0A4S8KZE0_DENBC</name>
<dbReference type="OrthoDB" id="2747207at2759"/>
<dbReference type="AlphaFoldDB" id="A0A4S8KZE0"/>
<dbReference type="EMBL" id="ML179809">
    <property type="protein sequence ID" value="THU81442.1"/>
    <property type="molecule type" value="Genomic_DNA"/>
</dbReference>
<sequence>MYLLHTETYQIENFFDKIPPYAILSHTWGKQEVTFQDIRDLGKNTKLKAKHAGWLKITNACSYAEAMQYGYRYTGGHDPGPYCNTAGILPHWIIGGDIAIRGGGLWAGLLEPWSTVGIIWLEAASRPDNVIQRITCTCCGHSG</sequence>
<organism evidence="1 2">
    <name type="scientific">Dendrothele bispora (strain CBS 962.96)</name>
    <dbReference type="NCBI Taxonomy" id="1314807"/>
    <lineage>
        <taxon>Eukaryota</taxon>
        <taxon>Fungi</taxon>
        <taxon>Dikarya</taxon>
        <taxon>Basidiomycota</taxon>
        <taxon>Agaricomycotina</taxon>
        <taxon>Agaricomycetes</taxon>
        <taxon>Agaricomycetidae</taxon>
        <taxon>Agaricales</taxon>
        <taxon>Agaricales incertae sedis</taxon>
        <taxon>Dendrothele</taxon>
    </lineage>
</organism>
<evidence type="ECO:0000313" key="2">
    <source>
        <dbReference type="Proteomes" id="UP000297245"/>
    </source>
</evidence>
<dbReference type="Proteomes" id="UP000297245">
    <property type="component" value="Unassembled WGS sequence"/>
</dbReference>
<keyword evidence="2" id="KW-1185">Reference proteome</keyword>
<evidence type="ECO:0000313" key="1">
    <source>
        <dbReference type="EMBL" id="THU81442.1"/>
    </source>
</evidence>
<protein>
    <submittedName>
        <fullName evidence="1">Uncharacterized protein</fullName>
    </submittedName>
</protein>
<dbReference type="PANTHER" id="PTHR10622:SF10">
    <property type="entry name" value="HET DOMAIN-CONTAINING PROTEIN"/>
    <property type="match status" value="1"/>
</dbReference>
<accession>A0A4S8KZE0</accession>
<dbReference type="PANTHER" id="PTHR10622">
    <property type="entry name" value="HET DOMAIN-CONTAINING PROTEIN"/>
    <property type="match status" value="1"/>
</dbReference>
<gene>
    <name evidence="1" type="ORF">K435DRAFT_873347</name>
</gene>
<reference evidence="1 2" key="1">
    <citation type="journal article" date="2019" name="Nat. Ecol. Evol.">
        <title>Megaphylogeny resolves global patterns of mushroom evolution.</title>
        <authorList>
            <person name="Varga T."/>
            <person name="Krizsan K."/>
            <person name="Foldi C."/>
            <person name="Dima B."/>
            <person name="Sanchez-Garcia M."/>
            <person name="Sanchez-Ramirez S."/>
            <person name="Szollosi G.J."/>
            <person name="Szarkandi J.G."/>
            <person name="Papp V."/>
            <person name="Albert L."/>
            <person name="Andreopoulos W."/>
            <person name="Angelini C."/>
            <person name="Antonin V."/>
            <person name="Barry K.W."/>
            <person name="Bougher N.L."/>
            <person name="Buchanan P."/>
            <person name="Buyck B."/>
            <person name="Bense V."/>
            <person name="Catcheside P."/>
            <person name="Chovatia M."/>
            <person name="Cooper J."/>
            <person name="Damon W."/>
            <person name="Desjardin D."/>
            <person name="Finy P."/>
            <person name="Geml J."/>
            <person name="Haridas S."/>
            <person name="Hughes K."/>
            <person name="Justo A."/>
            <person name="Karasinski D."/>
            <person name="Kautmanova I."/>
            <person name="Kiss B."/>
            <person name="Kocsube S."/>
            <person name="Kotiranta H."/>
            <person name="LaButti K.M."/>
            <person name="Lechner B.E."/>
            <person name="Liimatainen K."/>
            <person name="Lipzen A."/>
            <person name="Lukacs Z."/>
            <person name="Mihaltcheva S."/>
            <person name="Morgado L.N."/>
            <person name="Niskanen T."/>
            <person name="Noordeloos M.E."/>
            <person name="Ohm R.A."/>
            <person name="Ortiz-Santana B."/>
            <person name="Ovrebo C."/>
            <person name="Racz N."/>
            <person name="Riley R."/>
            <person name="Savchenko A."/>
            <person name="Shiryaev A."/>
            <person name="Soop K."/>
            <person name="Spirin V."/>
            <person name="Szebenyi C."/>
            <person name="Tomsovsky M."/>
            <person name="Tulloss R.E."/>
            <person name="Uehling J."/>
            <person name="Grigoriev I.V."/>
            <person name="Vagvolgyi C."/>
            <person name="Papp T."/>
            <person name="Martin F.M."/>
            <person name="Miettinen O."/>
            <person name="Hibbett D.S."/>
            <person name="Nagy L.G."/>
        </authorList>
    </citation>
    <scope>NUCLEOTIDE SEQUENCE [LARGE SCALE GENOMIC DNA]</scope>
    <source>
        <strain evidence="1 2">CBS 962.96</strain>
    </source>
</reference>
<proteinExistence type="predicted"/>